<feature type="binding site" evidence="5">
    <location>
        <position position="184"/>
    </location>
    <ligand>
        <name>S-adenosyl-L-methionine</name>
        <dbReference type="ChEBI" id="CHEBI:59789"/>
    </ligand>
</feature>
<dbReference type="AlphaFoldDB" id="A0A419RVC6"/>
<dbReference type="InterPro" id="IPR019874">
    <property type="entry name" value="RF_methyltr_PrmC"/>
</dbReference>
<dbReference type="Pfam" id="PF05175">
    <property type="entry name" value="MTS"/>
    <property type="match status" value="1"/>
</dbReference>
<dbReference type="Gene3D" id="1.10.8.10">
    <property type="entry name" value="DNA helicase RuvA subunit, C-terminal domain"/>
    <property type="match status" value="1"/>
</dbReference>
<evidence type="ECO:0000259" key="6">
    <source>
        <dbReference type="Pfam" id="PF05175"/>
    </source>
</evidence>
<dbReference type="SUPFAM" id="SSF53335">
    <property type="entry name" value="S-adenosyl-L-methionine-dependent methyltransferases"/>
    <property type="match status" value="1"/>
</dbReference>
<dbReference type="EC" id="2.1.1.297" evidence="5"/>
<comment type="similarity">
    <text evidence="5">Belongs to the protein N5-glutamine methyltransferase family. PrmC subfamily.</text>
</comment>
<keyword evidence="1 5" id="KW-0489">Methyltransferase</keyword>
<reference evidence="8 9" key="1">
    <citation type="journal article" date="2017" name="Int. J. Syst. Evol. Microbiol.">
        <title>Erythrobacter aquimixticola sp. nov., isolated from the junction between the ocean and a freshwater spring.</title>
        <authorList>
            <person name="Park S."/>
            <person name="Jung Y.T."/>
            <person name="Choi S.J."/>
            <person name="Yoon J.H."/>
        </authorList>
    </citation>
    <scope>NUCLEOTIDE SEQUENCE [LARGE SCALE GENOMIC DNA]</scope>
    <source>
        <strain evidence="8 9">JSSK-14</strain>
    </source>
</reference>
<comment type="caution">
    <text evidence="8">The sequence shown here is derived from an EMBL/GenBank/DDBJ whole genome shotgun (WGS) entry which is preliminary data.</text>
</comment>
<evidence type="ECO:0000256" key="2">
    <source>
        <dbReference type="ARBA" id="ARBA00022679"/>
    </source>
</evidence>
<feature type="binding site" evidence="5">
    <location>
        <begin position="184"/>
        <end position="187"/>
    </location>
    <ligand>
        <name>substrate</name>
    </ligand>
</feature>
<feature type="binding site" evidence="5">
    <location>
        <begin position="114"/>
        <end position="118"/>
    </location>
    <ligand>
        <name>S-adenosyl-L-methionine</name>
        <dbReference type="ChEBI" id="CHEBI:59789"/>
    </ligand>
</feature>
<dbReference type="PANTHER" id="PTHR18895">
    <property type="entry name" value="HEMK METHYLTRANSFERASE"/>
    <property type="match status" value="1"/>
</dbReference>
<dbReference type="InterPro" id="IPR007848">
    <property type="entry name" value="Small_mtfrase_dom"/>
</dbReference>
<dbReference type="InterPro" id="IPR040758">
    <property type="entry name" value="PrmC_N"/>
</dbReference>
<dbReference type="PANTHER" id="PTHR18895:SF74">
    <property type="entry name" value="MTRF1L RELEASE FACTOR GLUTAMINE METHYLTRANSFERASE"/>
    <property type="match status" value="1"/>
</dbReference>
<evidence type="ECO:0000313" key="9">
    <source>
        <dbReference type="Proteomes" id="UP000285232"/>
    </source>
</evidence>
<name>A0A419RVC6_9SPHN</name>
<feature type="binding site" evidence="5">
    <location>
        <position position="137"/>
    </location>
    <ligand>
        <name>S-adenosyl-L-methionine</name>
        <dbReference type="ChEBI" id="CHEBI:59789"/>
    </ligand>
</feature>
<dbReference type="InterPro" id="IPR002052">
    <property type="entry name" value="DNA_methylase_N6_adenine_CS"/>
</dbReference>
<dbReference type="GO" id="GO:0032259">
    <property type="term" value="P:methylation"/>
    <property type="evidence" value="ECO:0007669"/>
    <property type="project" value="UniProtKB-KW"/>
</dbReference>
<evidence type="ECO:0000313" key="8">
    <source>
        <dbReference type="EMBL" id="RJY09732.1"/>
    </source>
</evidence>
<dbReference type="Pfam" id="PF17827">
    <property type="entry name" value="PrmC_N"/>
    <property type="match status" value="1"/>
</dbReference>
<dbReference type="InterPro" id="IPR029063">
    <property type="entry name" value="SAM-dependent_MTases_sf"/>
</dbReference>
<keyword evidence="3 5" id="KW-0949">S-adenosyl-L-methionine</keyword>
<evidence type="ECO:0000256" key="3">
    <source>
        <dbReference type="ARBA" id="ARBA00022691"/>
    </source>
</evidence>
<comment type="catalytic activity">
    <reaction evidence="4 5">
        <text>L-glutaminyl-[peptide chain release factor] + S-adenosyl-L-methionine = N(5)-methyl-L-glutaminyl-[peptide chain release factor] + S-adenosyl-L-homocysteine + H(+)</text>
        <dbReference type="Rhea" id="RHEA:42896"/>
        <dbReference type="Rhea" id="RHEA-COMP:10271"/>
        <dbReference type="Rhea" id="RHEA-COMP:10272"/>
        <dbReference type="ChEBI" id="CHEBI:15378"/>
        <dbReference type="ChEBI" id="CHEBI:30011"/>
        <dbReference type="ChEBI" id="CHEBI:57856"/>
        <dbReference type="ChEBI" id="CHEBI:59789"/>
        <dbReference type="ChEBI" id="CHEBI:61891"/>
        <dbReference type="EC" id="2.1.1.297"/>
    </reaction>
</comment>
<feature type="domain" description="Release factor glutamine methyltransferase N-terminal" evidence="7">
    <location>
        <begin position="5"/>
        <end position="71"/>
    </location>
</feature>
<dbReference type="HAMAP" id="MF_02126">
    <property type="entry name" value="RF_methyltr_PrmC"/>
    <property type="match status" value="1"/>
</dbReference>
<accession>A0A419RVC6</accession>
<dbReference type="InterPro" id="IPR004556">
    <property type="entry name" value="HemK-like"/>
</dbReference>
<proteinExistence type="inferred from homology"/>
<dbReference type="CDD" id="cd02440">
    <property type="entry name" value="AdoMet_MTases"/>
    <property type="match status" value="1"/>
</dbReference>
<dbReference type="PROSITE" id="PS00092">
    <property type="entry name" value="N6_MTASE"/>
    <property type="match status" value="1"/>
</dbReference>
<dbReference type="GO" id="GO:0102559">
    <property type="term" value="F:peptide chain release factor N(5)-glutamine methyltransferase activity"/>
    <property type="evidence" value="ECO:0007669"/>
    <property type="project" value="UniProtKB-EC"/>
</dbReference>
<evidence type="ECO:0000256" key="1">
    <source>
        <dbReference type="ARBA" id="ARBA00022603"/>
    </source>
</evidence>
<keyword evidence="2 5" id="KW-0808">Transferase</keyword>
<dbReference type="RefSeq" id="WP_120048744.1">
    <property type="nucleotide sequence ID" value="NZ_RAHX01000001.1"/>
</dbReference>
<keyword evidence="9" id="KW-1185">Reference proteome</keyword>
<comment type="function">
    <text evidence="5">Methylates the class 1 translation termination release factors RF1/PrfA and RF2/PrfB on the glutamine residue of the universally conserved GGQ motif.</text>
</comment>
<dbReference type="GO" id="GO:0003676">
    <property type="term" value="F:nucleic acid binding"/>
    <property type="evidence" value="ECO:0007669"/>
    <property type="project" value="InterPro"/>
</dbReference>
<feature type="binding site" evidence="5">
    <location>
        <position position="166"/>
    </location>
    <ligand>
        <name>S-adenosyl-L-methionine</name>
        <dbReference type="ChEBI" id="CHEBI:59789"/>
    </ligand>
</feature>
<dbReference type="OrthoDB" id="9800643at2"/>
<feature type="domain" description="Methyltransferase small" evidence="6">
    <location>
        <begin position="104"/>
        <end position="192"/>
    </location>
</feature>
<evidence type="ECO:0000259" key="7">
    <source>
        <dbReference type="Pfam" id="PF17827"/>
    </source>
</evidence>
<evidence type="ECO:0000256" key="4">
    <source>
        <dbReference type="ARBA" id="ARBA00048391"/>
    </source>
</evidence>
<dbReference type="Gene3D" id="3.40.50.150">
    <property type="entry name" value="Vaccinia Virus protein VP39"/>
    <property type="match status" value="1"/>
</dbReference>
<dbReference type="Proteomes" id="UP000285232">
    <property type="component" value="Unassembled WGS sequence"/>
</dbReference>
<dbReference type="InterPro" id="IPR050320">
    <property type="entry name" value="N5-glutamine_MTase"/>
</dbReference>
<protein>
    <recommendedName>
        <fullName evidence="5">Release factor glutamine methyltransferase</fullName>
        <shortName evidence="5">RF MTase</shortName>
        <ecNumber evidence="5">2.1.1.297</ecNumber>
    </recommendedName>
    <alternativeName>
        <fullName evidence="5">N5-glutamine methyltransferase PrmC</fullName>
    </alternativeName>
    <alternativeName>
        <fullName evidence="5">Protein-(glutamine-N5) MTase PrmC</fullName>
    </alternativeName>
    <alternativeName>
        <fullName evidence="5">Protein-glutamine N-methyltransferase PrmC</fullName>
    </alternativeName>
</protein>
<organism evidence="8 9">
    <name type="scientific">Aurantiacibacter aquimixticola</name>
    <dbReference type="NCBI Taxonomy" id="1958945"/>
    <lineage>
        <taxon>Bacteria</taxon>
        <taxon>Pseudomonadati</taxon>
        <taxon>Pseudomonadota</taxon>
        <taxon>Alphaproteobacteria</taxon>
        <taxon>Sphingomonadales</taxon>
        <taxon>Erythrobacteraceae</taxon>
        <taxon>Aurantiacibacter</taxon>
    </lineage>
</organism>
<dbReference type="EMBL" id="RAHX01000001">
    <property type="protein sequence ID" value="RJY09732.1"/>
    <property type="molecule type" value="Genomic_DNA"/>
</dbReference>
<gene>
    <name evidence="5 8" type="primary">prmC</name>
    <name evidence="8" type="ORF">D6201_10550</name>
</gene>
<evidence type="ECO:0000256" key="5">
    <source>
        <dbReference type="HAMAP-Rule" id="MF_02126"/>
    </source>
</evidence>
<sequence>MTVAEALRAAAARLATTSDTARLDAELLMAHALGVSRSDMLLRHPADSVPEAFAPLIMRRAAHEPIAHIIGHQEFYGREFIVTPDVLIPRADSESVVEAALAAAPRAQRVLDLGTGSGALMLTLLAEMPMTTGVGVERSGKARVVAQNNAASLGLAGRAEIRAGDWTARGWADDLGTFDLVIANPPYVETGADLAPDVRDFEPAEALFAGAEGLDDYRIIAPQLPGLLTDQGIAVLEIGASQGDAVTKIAEDQGFATQIVKDLAGRDRAVVLRH</sequence>
<dbReference type="NCBIfam" id="TIGR03534">
    <property type="entry name" value="RF_mod_PrmC"/>
    <property type="match status" value="1"/>
</dbReference>
<dbReference type="NCBIfam" id="TIGR00536">
    <property type="entry name" value="hemK_fam"/>
    <property type="match status" value="1"/>
</dbReference>